<dbReference type="Proteomes" id="UP000197050">
    <property type="component" value="Chromosome"/>
</dbReference>
<reference evidence="2" key="1">
    <citation type="submission" date="2017-06" db="EMBL/GenBank/DDBJ databases">
        <title>FDA dAtabase for Regulatory Grade micrObial Sequences (FDA-ARGOS): Supporting development and validation of Infectious Disease Dx tests.</title>
        <authorList>
            <person name="Minogue T."/>
            <person name="Wolcott M."/>
            <person name="Wasieloski L."/>
            <person name="Aguilar W."/>
            <person name="Moore D."/>
            <person name="Tallon L."/>
            <person name="Sadzewicz L."/>
            <person name="Sengamalay N."/>
            <person name="Ott S."/>
            <person name="Godinez A."/>
            <person name="Nagaraj S."/>
            <person name="Nadendla S."/>
            <person name="Geyer C."/>
            <person name="Sichtig H."/>
        </authorList>
    </citation>
    <scope>NUCLEOTIDE SEQUENCE [LARGE SCALE GENOMIC DNA]</scope>
    <source>
        <strain evidence="2">FDAARGOS_289</strain>
    </source>
</reference>
<evidence type="ECO:0000313" key="1">
    <source>
        <dbReference type="EMBL" id="ASE38442.1"/>
    </source>
</evidence>
<dbReference type="KEGG" id="bvc:CEP68_02385"/>
<accession>A0A1Z3U5B1</accession>
<dbReference type="RefSeq" id="WP_088582254.1">
    <property type="nucleotide sequence ID" value="NZ_CP022048.2"/>
</dbReference>
<name>A0A1Z3U5B1_BREVE</name>
<sequence>MGRPLWQIDADLRRLQAEKKAARTRTFKPGMRLRSFKPEAKGQRDPRQVDAAYLAWLHVDTDCIACLIEGRPHNPHGLQSTIEAAHQNLAIASKGWRERGGGKRIHDARCVPLCTLHHTGLPNACDNGQRKFWDRLGLGDAVADFCRDLHAAFTADEPALPIIHRYAMDQLHPQSTEEA</sequence>
<protein>
    <recommendedName>
        <fullName evidence="3">DUF968 domain-containing protein</fullName>
    </recommendedName>
</protein>
<proteinExistence type="predicted"/>
<dbReference type="GeneID" id="34014801"/>
<gene>
    <name evidence="1" type="ORF">CEP68_02385</name>
</gene>
<organism evidence="1 2">
    <name type="scientific">Brevundimonas vesicularis</name>
    <name type="common">Pseudomonas vesicularis</name>
    <dbReference type="NCBI Taxonomy" id="41276"/>
    <lineage>
        <taxon>Bacteria</taxon>
        <taxon>Pseudomonadati</taxon>
        <taxon>Pseudomonadota</taxon>
        <taxon>Alphaproteobacteria</taxon>
        <taxon>Caulobacterales</taxon>
        <taxon>Caulobacteraceae</taxon>
        <taxon>Brevundimonas</taxon>
    </lineage>
</organism>
<dbReference type="EMBL" id="CP022048">
    <property type="protein sequence ID" value="ASE38442.1"/>
    <property type="molecule type" value="Genomic_DNA"/>
</dbReference>
<dbReference type="AlphaFoldDB" id="A0A1Z3U5B1"/>
<evidence type="ECO:0000313" key="2">
    <source>
        <dbReference type="Proteomes" id="UP000197050"/>
    </source>
</evidence>
<evidence type="ECO:0008006" key="3">
    <source>
        <dbReference type="Google" id="ProtNLM"/>
    </source>
</evidence>